<feature type="chain" id="PRO_5041973549" evidence="1">
    <location>
        <begin position="19"/>
        <end position="294"/>
    </location>
</feature>
<keyword evidence="3" id="KW-1185">Reference proteome</keyword>
<dbReference type="AlphaFoldDB" id="A0AAD6VFQ7"/>
<gene>
    <name evidence="2" type="ORF">GGX14DRAFT_633239</name>
</gene>
<comment type="caution">
    <text evidence="2">The sequence shown here is derived from an EMBL/GenBank/DDBJ whole genome shotgun (WGS) entry which is preliminary data.</text>
</comment>
<reference evidence="2" key="1">
    <citation type="submission" date="2023-03" db="EMBL/GenBank/DDBJ databases">
        <title>Massive genome expansion in bonnet fungi (Mycena s.s.) driven by repeated elements and novel gene families across ecological guilds.</title>
        <authorList>
            <consortium name="Lawrence Berkeley National Laboratory"/>
            <person name="Harder C.B."/>
            <person name="Miyauchi S."/>
            <person name="Viragh M."/>
            <person name="Kuo A."/>
            <person name="Thoen E."/>
            <person name="Andreopoulos B."/>
            <person name="Lu D."/>
            <person name="Skrede I."/>
            <person name="Drula E."/>
            <person name="Henrissat B."/>
            <person name="Morin E."/>
            <person name="Kohler A."/>
            <person name="Barry K."/>
            <person name="LaButti K."/>
            <person name="Morin E."/>
            <person name="Salamov A."/>
            <person name="Lipzen A."/>
            <person name="Mereny Z."/>
            <person name="Hegedus B."/>
            <person name="Baldrian P."/>
            <person name="Stursova M."/>
            <person name="Weitz H."/>
            <person name="Taylor A."/>
            <person name="Grigoriev I.V."/>
            <person name="Nagy L.G."/>
            <person name="Martin F."/>
            <person name="Kauserud H."/>
        </authorList>
    </citation>
    <scope>NUCLEOTIDE SEQUENCE</scope>
    <source>
        <strain evidence="2">9144</strain>
    </source>
</reference>
<proteinExistence type="predicted"/>
<sequence>MFSRLYLALLAPALLSAASRDSEPHWYRQNKQTIQKIYDLTVYPNNAAIIFGGDAAVPKGLFNKNATGRVSPAGEFFGFQDSIEYFWGLAPLPTGVAPNGVFSKATLVEFTSGCAQVAASTVYFTVNTLNADNTTGAYITTLKQVAFWHFDAHGAVLAYDAWVPNLNPFVDLLHGGPPGSFFSPQGMAATIQSVCGLQSLTCVGSNAVYASIPDCIAALSAKPFGQMDEAWGDNVCCRSIHVLLTRIRPEVHCAHVGPTGGGKCIDVQYNDVYFNDKTLFGKHDRKVFNCETYW</sequence>
<dbReference type="EMBL" id="JARJCW010000033">
    <property type="protein sequence ID" value="KAJ7208492.1"/>
    <property type="molecule type" value="Genomic_DNA"/>
</dbReference>
<dbReference type="Proteomes" id="UP001219525">
    <property type="component" value="Unassembled WGS sequence"/>
</dbReference>
<evidence type="ECO:0000256" key="1">
    <source>
        <dbReference type="SAM" id="SignalP"/>
    </source>
</evidence>
<keyword evidence="1" id="KW-0732">Signal</keyword>
<name>A0AAD6VFQ7_9AGAR</name>
<organism evidence="2 3">
    <name type="scientific">Mycena pura</name>
    <dbReference type="NCBI Taxonomy" id="153505"/>
    <lineage>
        <taxon>Eukaryota</taxon>
        <taxon>Fungi</taxon>
        <taxon>Dikarya</taxon>
        <taxon>Basidiomycota</taxon>
        <taxon>Agaricomycotina</taxon>
        <taxon>Agaricomycetes</taxon>
        <taxon>Agaricomycetidae</taxon>
        <taxon>Agaricales</taxon>
        <taxon>Marasmiineae</taxon>
        <taxon>Mycenaceae</taxon>
        <taxon>Mycena</taxon>
    </lineage>
</organism>
<evidence type="ECO:0000313" key="2">
    <source>
        <dbReference type="EMBL" id="KAJ7208492.1"/>
    </source>
</evidence>
<evidence type="ECO:0000313" key="3">
    <source>
        <dbReference type="Proteomes" id="UP001219525"/>
    </source>
</evidence>
<protein>
    <submittedName>
        <fullName evidence="2">Uncharacterized protein</fullName>
    </submittedName>
</protein>
<feature type="signal peptide" evidence="1">
    <location>
        <begin position="1"/>
        <end position="18"/>
    </location>
</feature>
<accession>A0AAD6VFQ7</accession>